<feature type="transmembrane region" description="Helical" evidence="1">
    <location>
        <begin position="328"/>
        <end position="348"/>
    </location>
</feature>
<proteinExistence type="predicted"/>
<dbReference type="CDD" id="cd17332">
    <property type="entry name" value="MFS_MelB_like"/>
    <property type="match status" value="1"/>
</dbReference>
<keyword evidence="1" id="KW-0472">Membrane</keyword>
<dbReference type="InterPro" id="IPR039672">
    <property type="entry name" value="MFS_2"/>
</dbReference>
<organism evidence="2 3">
    <name type="scientific">Anaerotruncus colihominis</name>
    <dbReference type="NCBI Taxonomy" id="169435"/>
    <lineage>
        <taxon>Bacteria</taxon>
        <taxon>Bacillati</taxon>
        <taxon>Bacillota</taxon>
        <taxon>Clostridia</taxon>
        <taxon>Eubacteriales</taxon>
        <taxon>Oscillospiraceae</taxon>
        <taxon>Anaerotruncus</taxon>
    </lineage>
</organism>
<dbReference type="GO" id="GO:0005886">
    <property type="term" value="C:plasma membrane"/>
    <property type="evidence" value="ECO:0007669"/>
    <property type="project" value="TreeGrafter"/>
</dbReference>
<gene>
    <name evidence="2" type="ORF">D0435_00490</name>
</gene>
<accession>A0A845QHF2</accession>
<keyword evidence="3" id="KW-1185">Reference proteome</keyword>
<feature type="transmembrane region" description="Helical" evidence="1">
    <location>
        <begin position="81"/>
        <end position="102"/>
    </location>
</feature>
<dbReference type="GO" id="GO:0008643">
    <property type="term" value="P:carbohydrate transport"/>
    <property type="evidence" value="ECO:0007669"/>
    <property type="project" value="InterPro"/>
</dbReference>
<feature type="transmembrane region" description="Helical" evidence="1">
    <location>
        <begin position="152"/>
        <end position="173"/>
    </location>
</feature>
<dbReference type="GO" id="GO:0015293">
    <property type="term" value="F:symporter activity"/>
    <property type="evidence" value="ECO:0007669"/>
    <property type="project" value="InterPro"/>
</dbReference>
<dbReference type="RefSeq" id="WP_160200452.1">
    <property type="nucleotide sequence ID" value="NZ_QXWK01000001.1"/>
</dbReference>
<name>A0A845QHF2_9FIRM</name>
<dbReference type="Proteomes" id="UP000446866">
    <property type="component" value="Unassembled WGS sequence"/>
</dbReference>
<feature type="transmembrane region" description="Helical" evidence="1">
    <location>
        <begin position="108"/>
        <end position="132"/>
    </location>
</feature>
<dbReference type="SUPFAM" id="SSF103473">
    <property type="entry name" value="MFS general substrate transporter"/>
    <property type="match status" value="1"/>
</dbReference>
<dbReference type="InterPro" id="IPR036259">
    <property type="entry name" value="MFS_trans_sf"/>
</dbReference>
<feature type="transmembrane region" description="Helical" evidence="1">
    <location>
        <begin position="273"/>
        <end position="290"/>
    </location>
</feature>
<dbReference type="EMBL" id="QXWK01000001">
    <property type="protein sequence ID" value="NBH60153.1"/>
    <property type="molecule type" value="Genomic_DNA"/>
</dbReference>
<feature type="transmembrane region" description="Helical" evidence="1">
    <location>
        <begin position="39"/>
        <end position="60"/>
    </location>
</feature>
<feature type="transmembrane region" description="Helical" evidence="1">
    <location>
        <begin position="369"/>
        <end position="397"/>
    </location>
</feature>
<feature type="transmembrane region" description="Helical" evidence="1">
    <location>
        <begin position="409"/>
        <end position="432"/>
    </location>
</feature>
<comment type="caution">
    <text evidence="2">The sequence shown here is derived from an EMBL/GenBank/DDBJ whole genome shotgun (WGS) entry which is preliminary data.</text>
</comment>
<feature type="transmembrane region" description="Helical" evidence="1">
    <location>
        <begin position="12"/>
        <end position="33"/>
    </location>
</feature>
<feature type="transmembrane region" description="Helical" evidence="1">
    <location>
        <begin position="185"/>
        <end position="205"/>
    </location>
</feature>
<dbReference type="PANTHER" id="PTHR11328:SF24">
    <property type="entry name" value="MAJOR FACILITATOR SUPERFAMILY (MFS) PROFILE DOMAIN-CONTAINING PROTEIN"/>
    <property type="match status" value="1"/>
</dbReference>
<reference evidence="2 3" key="1">
    <citation type="submission" date="2018-08" db="EMBL/GenBank/DDBJ databases">
        <title>Murine metabolic-syndrome-specific gut microbial biobank.</title>
        <authorList>
            <person name="Liu C."/>
        </authorList>
    </citation>
    <scope>NUCLEOTIDE SEQUENCE [LARGE SCALE GENOMIC DNA]</scope>
    <source>
        <strain evidence="2 3">28</strain>
    </source>
</reference>
<keyword evidence="1" id="KW-1133">Transmembrane helix</keyword>
<feature type="transmembrane region" description="Helical" evidence="1">
    <location>
        <begin position="238"/>
        <end position="261"/>
    </location>
</feature>
<feature type="transmembrane region" description="Helical" evidence="1">
    <location>
        <begin position="302"/>
        <end position="322"/>
    </location>
</feature>
<evidence type="ECO:0000313" key="2">
    <source>
        <dbReference type="EMBL" id="NBH60153.1"/>
    </source>
</evidence>
<evidence type="ECO:0000256" key="1">
    <source>
        <dbReference type="SAM" id="Phobius"/>
    </source>
</evidence>
<evidence type="ECO:0000313" key="3">
    <source>
        <dbReference type="Proteomes" id="UP000446866"/>
    </source>
</evidence>
<keyword evidence="1" id="KW-0812">Transmembrane</keyword>
<dbReference type="Gene3D" id="1.20.1250.20">
    <property type="entry name" value="MFS general substrate transporter like domains"/>
    <property type="match status" value="2"/>
</dbReference>
<dbReference type="Pfam" id="PF13347">
    <property type="entry name" value="MFS_2"/>
    <property type="match status" value="1"/>
</dbReference>
<dbReference type="AlphaFoldDB" id="A0A845QHF2"/>
<sequence>MDKKLPLRAKIAYSMGGFGEAMPLNLFNVYFVYFMTDVAGAPAALAGTIALIGVLWDAITDPIVGKLSDNCTSPMGRRRAYMCRAIIPLALFVIMLFTPVNFTGIAQMAYYVVAALGFWLTLTMWVIPFFAFGAEITTDYNERNTLRTVVMILENAILILCTSGPMWVLSWTLNHGGEEADAWKYTAWITGAILLITCAVCVYFTKGWDQPYQKSENVKTENLLATFKELFKIRTFKILTISMMLALFGLLLISTNLVYVMNNLARLTPEEQSLFWIVFSVAIMVMLPFANKLCNSIGKREVLMGVAIIQVIVGIICFFMSLENRIAFYIYIVGLVLCNGCFVAHYVTLSYDSCEVDEFVNGKRREGSIVALMSFIQKAGGALAMWVAGLSLTFIGYDGMAAEQTPEVLSGLNTVITVIPTIFFILATIALYKYPVTKKNFAALQDALEKKKAGLAYSTEEFKELL</sequence>
<dbReference type="PANTHER" id="PTHR11328">
    <property type="entry name" value="MAJOR FACILITATOR SUPERFAMILY DOMAIN-CONTAINING PROTEIN"/>
    <property type="match status" value="1"/>
</dbReference>
<protein>
    <submittedName>
        <fullName evidence="2">MFS transporter</fullName>
    </submittedName>
</protein>